<dbReference type="InterPro" id="IPR050640">
    <property type="entry name" value="Bact_2-comp_sensor_kinase"/>
</dbReference>
<evidence type="ECO:0000256" key="1">
    <source>
        <dbReference type="SAM" id="Phobius"/>
    </source>
</evidence>
<accession>A0A1Y2PE14</accession>
<dbReference type="AlphaFoldDB" id="A0A1Y2PE14"/>
<gene>
    <name evidence="3" type="ORF">WH52_05475</name>
</gene>
<dbReference type="FunCoup" id="A0A1Y2PE14">
    <property type="interactions" value="16"/>
</dbReference>
<dbReference type="PANTHER" id="PTHR34220">
    <property type="entry name" value="SENSOR HISTIDINE KINASE YPDA"/>
    <property type="match status" value="1"/>
</dbReference>
<organism evidence="3 4">
    <name type="scientific">Tenacibaculum holothuriorum</name>
    <dbReference type="NCBI Taxonomy" id="1635173"/>
    <lineage>
        <taxon>Bacteria</taxon>
        <taxon>Pseudomonadati</taxon>
        <taxon>Bacteroidota</taxon>
        <taxon>Flavobacteriia</taxon>
        <taxon>Flavobacteriales</taxon>
        <taxon>Flavobacteriaceae</taxon>
        <taxon>Tenacibaculum</taxon>
    </lineage>
</organism>
<evidence type="ECO:0000313" key="4">
    <source>
        <dbReference type="Proteomes" id="UP000194221"/>
    </source>
</evidence>
<dbReference type="OrthoDB" id="9809908at2"/>
<dbReference type="RefSeq" id="WP_086029946.1">
    <property type="nucleotide sequence ID" value="NZ_LAPZ01000003.1"/>
</dbReference>
<dbReference type="InParanoid" id="A0A1Y2PE14"/>
<feature type="transmembrane region" description="Helical" evidence="1">
    <location>
        <begin position="44"/>
        <end position="64"/>
    </location>
</feature>
<sequence>MDTIKNYLEKPFAKHILFWIVVFSSFVFSRTMSYYKGYFHVFEVYFIIVSIQIITAYTSIYILIPKFLNKKKIFLFAFYLIALLIAMFLLYNFFRVYYIDLKYFEVYAIHMKEYAKIPYWERFSDFPLFLSKSILFITPGGLLLMLEFYRNQQAFLKLSEQKKVAELTALKNQLNPHFLFNTLNNIYTLSLEKSDKTPEVIERLADILDYMLYRCDDTFVSLNKEITLIENYLALEKIRYGKRVNISFTKDVEKDVNIAPLILLTFIENAFKHGVSQELKTAEINISITLQGDSILFSIYNTKPNNSLKTTDQKSKMLGLKNVIKQLDLLYLNNYDLEIKDEQKSYTTTLKLIQK</sequence>
<feature type="domain" description="Signal transduction histidine kinase internal region" evidence="2">
    <location>
        <begin position="165"/>
        <end position="243"/>
    </location>
</feature>
<keyword evidence="1" id="KW-1133">Transmembrane helix</keyword>
<dbReference type="InterPro" id="IPR010559">
    <property type="entry name" value="Sig_transdc_His_kin_internal"/>
</dbReference>
<feature type="transmembrane region" description="Helical" evidence="1">
    <location>
        <begin position="73"/>
        <end position="94"/>
    </location>
</feature>
<protein>
    <recommendedName>
        <fullName evidence="2">Signal transduction histidine kinase internal region domain-containing protein</fullName>
    </recommendedName>
</protein>
<dbReference type="Pfam" id="PF06580">
    <property type="entry name" value="His_kinase"/>
    <property type="match status" value="1"/>
</dbReference>
<dbReference type="PANTHER" id="PTHR34220:SF7">
    <property type="entry name" value="SENSOR HISTIDINE KINASE YPDA"/>
    <property type="match status" value="1"/>
</dbReference>
<keyword evidence="1" id="KW-0812">Transmembrane</keyword>
<dbReference type="GO" id="GO:0016020">
    <property type="term" value="C:membrane"/>
    <property type="evidence" value="ECO:0007669"/>
    <property type="project" value="InterPro"/>
</dbReference>
<comment type="caution">
    <text evidence="3">The sequence shown here is derived from an EMBL/GenBank/DDBJ whole genome shotgun (WGS) entry which is preliminary data.</text>
</comment>
<reference evidence="3 4" key="1">
    <citation type="submission" date="2015-03" db="EMBL/GenBank/DDBJ databases">
        <title>Genome sequence of Tenacibaculum sp. S2-2, isolated from intestinal microbiota of sea cucumber, Apostichopus japonicas.</title>
        <authorList>
            <person name="Shao Z."/>
            <person name="Wang L."/>
            <person name="Li X."/>
        </authorList>
    </citation>
    <scope>NUCLEOTIDE SEQUENCE [LARGE SCALE GENOMIC DNA]</scope>
    <source>
        <strain evidence="3 4">S2-2</strain>
    </source>
</reference>
<evidence type="ECO:0000259" key="2">
    <source>
        <dbReference type="Pfam" id="PF06580"/>
    </source>
</evidence>
<dbReference type="GO" id="GO:0000155">
    <property type="term" value="F:phosphorelay sensor kinase activity"/>
    <property type="evidence" value="ECO:0007669"/>
    <property type="project" value="InterPro"/>
</dbReference>
<proteinExistence type="predicted"/>
<name>A0A1Y2PE14_9FLAO</name>
<keyword evidence="1" id="KW-0472">Membrane</keyword>
<dbReference type="InterPro" id="IPR036890">
    <property type="entry name" value="HATPase_C_sf"/>
</dbReference>
<keyword evidence="4" id="KW-1185">Reference proteome</keyword>
<feature type="transmembrane region" description="Helical" evidence="1">
    <location>
        <begin position="129"/>
        <end position="149"/>
    </location>
</feature>
<feature type="transmembrane region" description="Helical" evidence="1">
    <location>
        <begin position="12"/>
        <end position="32"/>
    </location>
</feature>
<dbReference type="Proteomes" id="UP000194221">
    <property type="component" value="Unassembled WGS sequence"/>
</dbReference>
<dbReference type="EMBL" id="LAPZ01000003">
    <property type="protein sequence ID" value="OSY88231.1"/>
    <property type="molecule type" value="Genomic_DNA"/>
</dbReference>
<dbReference type="STRING" id="1635173.WH52_05475"/>
<evidence type="ECO:0000313" key="3">
    <source>
        <dbReference type="EMBL" id="OSY88231.1"/>
    </source>
</evidence>
<dbReference type="Gene3D" id="3.30.565.10">
    <property type="entry name" value="Histidine kinase-like ATPase, C-terminal domain"/>
    <property type="match status" value="1"/>
</dbReference>